<dbReference type="GO" id="GO:0005634">
    <property type="term" value="C:nucleus"/>
    <property type="evidence" value="ECO:0007669"/>
    <property type="project" value="UniProtKB-SubCell"/>
</dbReference>
<dbReference type="GO" id="GO:0070525">
    <property type="term" value="P:tRNA threonylcarbamoyladenosine metabolic process"/>
    <property type="evidence" value="ECO:0007669"/>
    <property type="project" value="TreeGrafter"/>
</dbReference>
<reference evidence="11" key="2">
    <citation type="submission" date="2025-09" db="UniProtKB">
        <authorList>
            <consortium name="Ensembl"/>
        </authorList>
    </citation>
    <scope>IDENTIFICATION</scope>
</reference>
<feature type="compositionally biased region" description="Gly residues" evidence="10">
    <location>
        <begin position="45"/>
        <end position="57"/>
    </location>
</feature>
<evidence type="ECO:0000313" key="12">
    <source>
        <dbReference type="Proteomes" id="UP000694417"/>
    </source>
</evidence>
<comment type="subcellular location">
    <subcellularLocation>
        <location evidence="2">Cytoplasm</location>
    </subcellularLocation>
    <subcellularLocation>
        <location evidence="1">Nucleus</location>
    </subcellularLocation>
</comment>
<dbReference type="PANTHER" id="PTHR31283:SF19">
    <property type="entry name" value="EKC_KEOPS COMPLEX SUBUNIT LAGE3"/>
    <property type="match status" value="1"/>
</dbReference>
<organism evidence="11 12">
    <name type="scientific">Urocitellus parryii</name>
    <name type="common">Arctic ground squirrel</name>
    <name type="synonym">Spermophilus parryii</name>
    <dbReference type="NCBI Taxonomy" id="9999"/>
    <lineage>
        <taxon>Eukaryota</taxon>
        <taxon>Metazoa</taxon>
        <taxon>Chordata</taxon>
        <taxon>Craniata</taxon>
        <taxon>Vertebrata</taxon>
        <taxon>Euteleostomi</taxon>
        <taxon>Mammalia</taxon>
        <taxon>Eutheria</taxon>
        <taxon>Euarchontoglires</taxon>
        <taxon>Glires</taxon>
        <taxon>Rodentia</taxon>
        <taxon>Sciuromorpha</taxon>
        <taxon>Sciuridae</taxon>
        <taxon>Xerinae</taxon>
        <taxon>Marmotini</taxon>
        <taxon>Urocitellus</taxon>
    </lineage>
</organism>
<keyword evidence="6" id="KW-0539">Nucleus</keyword>
<dbReference type="GO" id="GO:0005737">
    <property type="term" value="C:cytoplasm"/>
    <property type="evidence" value="ECO:0007669"/>
    <property type="project" value="UniProtKB-SubCell"/>
</dbReference>
<evidence type="ECO:0000256" key="10">
    <source>
        <dbReference type="SAM" id="MobiDB-lite"/>
    </source>
</evidence>
<keyword evidence="5" id="KW-0819">tRNA processing</keyword>
<dbReference type="GeneTree" id="ENSGT00410000025802"/>
<dbReference type="PANTHER" id="PTHR31283">
    <property type="entry name" value="EKC/KEOPS COMPLEX SUBUNIT PCC1 FAMILY MEMBER"/>
    <property type="match status" value="1"/>
</dbReference>
<accession>A0A8D2HM07</accession>
<protein>
    <recommendedName>
        <fullName evidence="9">L antigen family member 3</fullName>
    </recommendedName>
</protein>
<evidence type="ECO:0000256" key="4">
    <source>
        <dbReference type="ARBA" id="ARBA00022490"/>
    </source>
</evidence>
<dbReference type="GO" id="GO:0008033">
    <property type="term" value="P:tRNA processing"/>
    <property type="evidence" value="ECO:0007669"/>
    <property type="project" value="UniProtKB-KW"/>
</dbReference>
<dbReference type="InterPro" id="IPR015419">
    <property type="entry name" value="CTAG/Pcc1"/>
</dbReference>
<sequence length="243" mass="24311">MQAPNSSTGNTAGREGNTAGRGGDTGREGNTAGREGDAGREGNTAGRGGDAGRGGNTAGREGNTAGRGGDAGRRGSAGHEGYAGGRGGSTAGRGGSTAGRGGSAAGRGGSAAGRTCQGARCCCTCNTTDIVVAAARACYSAAPGSGTDGSSSNRGRLIRPHMFALRVPFPSPLEAQIAHGSLAPDGEPHRGVINKQLMVRGNVLAIKWTSEDARLLRISIINCLEQLSLVLRTMQLFGPPIPR</sequence>
<feature type="compositionally biased region" description="Polar residues" evidence="10">
    <location>
        <begin position="1"/>
        <end position="11"/>
    </location>
</feature>
<evidence type="ECO:0000256" key="9">
    <source>
        <dbReference type="ARBA" id="ARBA00076355"/>
    </source>
</evidence>
<reference evidence="11" key="1">
    <citation type="submission" date="2025-08" db="UniProtKB">
        <authorList>
            <consortium name="Ensembl"/>
        </authorList>
    </citation>
    <scope>IDENTIFICATION</scope>
</reference>
<feature type="compositionally biased region" description="Gly residues" evidence="10">
    <location>
        <begin position="81"/>
        <end position="111"/>
    </location>
</feature>
<dbReference type="FunFam" id="3.30.310.50:FF:000005">
    <property type="entry name" value="L antigen family member 3"/>
    <property type="match status" value="1"/>
</dbReference>
<dbReference type="Proteomes" id="UP000694417">
    <property type="component" value="Unplaced"/>
</dbReference>
<evidence type="ECO:0000256" key="8">
    <source>
        <dbReference type="ARBA" id="ARBA00062157"/>
    </source>
</evidence>
<evidence type="ECO:0000256" key="1">
    <source>
        <dbReference type="ARBA" id="ARBA00004123"/>
    </source>
</evidence>
<evidence type="ECO:0000256" key="2">
    <source>
        <dbReference type="ARBA" id="ARBA00004496"/>
    </source>
</evidence>
<comment type="subunit">
    <text evidence="8">Component of the EKC/KEOPS complex composed of at least GON7, TP53RK, TPRKB, OSGEP and LAGE3; the whole complex dimerizes.</text>
</comment>
<feature type="region of interest" description="Disordered" evidence="10">
    <location>
        <begin position="1"/>
        <end position="115"/>
    </location>
</feature>
<dbReference type="Gene3D" id="3.30.310.50">
    <property type="entry name" value="Alpha-D-phosphohexomutase, C-terminal domain"/>
    <property type="match status" value="1"/>
</dbReference>
<name>A0A8D2HM07_UROPR</name>
<evidence type="ECO:0000256" key="6">
    <source>
        <dbReference type="ARBA" id="ARBA00023242"/>
    </source>
</evidence>
<evidence type="ECO:0000313" key="11">
    <source>
        <dbReference type="Ensembl" id="ENSUPAP00010013610.1"/>
    </source>
</evidence>
<evidence type="ECO:0000256" key="7">
    <source>
        <dbReference type="ARBA" id="ARBA00053047"/>
    </source>
</evidence>
<dbReference type="GO" id="GO:0000408">
    <property type="term" value="C:EKC/KEOPS complex"/>
    <property type="evidence" value="ECO:0007669"/>
    <property type="project" value="TreeGrafter"/>
</dbReference>
<comment type="similarity">
    <text evidence="3">Belongs to the CTAG/PCC1 family.</text>
</comment>
<keyword evidence="4" id="KW-0963">Cytoplasm</keyword>
<proteinExistence type="inferred from homology"/>
<comment type="function">
    <text evidence="7">Component of the EKC/KEOPS complex that is required for the formation of a threonylcarbamoyl group on adenosine at position 37 (t(6)A37) in tRNAs that read codons beginning with adenine. The complex is probably involved in the transfer of the threonylcarbamoyl moiety of threonylcarbamoyl-AMP (TC-AMP) to the N6 group of A37. LAGE3 functions as a dimerization module for the complex.</text>
</comment>
<dbReference type="Ensembl" id="ENSUPAT00010015585.1">
    <property type="protein sequence ID" value="ENSUPAP00010013610.1"/>
    <property type="gene ID" value="ENSUPAG00010010991.1"/>
</dbReference>
<evidence type="ECO:0000256" key="5">
    <source>
        <dbReference type="ARBA" id="ARBA00022694"/>
    </source>
</evidence>
<keyword evidence="12" id="KW-1185">Reference proteome</keyword>
<dbReference type="AlphaFoldDB" id="A0A8D2HM07"/>
<dbReference type="Pfam" id="PF09341">
    <property type="entry name" value="Pcc1"/>
    <property type="match status" value="1"/>
</dbReference>
<evidence type="ECO:0000256" key="3">
    <source>
        <dbReference type="ARBA" id="ARBA00007073"/>
    </source>
</evidence>